<dbReference type="EMBL" id="AXDT01000307">
    <property type="protein sequence ID" value="ERT10516.1"/>
    <property type="molecule type" value="Genomic_DNA"/>
</dbReference>
<keyword evidence="3" id="KW-1185">Reference proteome</keyword>
<dbReference type="AlphaFoldDB" id="U7QVT6"/>
<keyword evidence="1" id="KW-0812">Transmembrane</keyword>
<name>U7QVT6_PHOTE</name>
<accession>U7QVT6</accession>
<evidence type="ECO:0000313" key="2">
    <source>
        <dbReference type="EMBL" id="ERT10516.1"/>
    </source>
</evidence>
<feature type="transmembrane region" description="Helical" evidence="1">
    <location>
        <begin position="6"/>
        <end position="28"/>
    </location>
</feature>
<dbReference type="Proteomes" id="UP000017133">
    <property type="component" value="Unassembled WGS sequence"/>
</dbReference>
<keyword evidence="1" id="KW-1133">Transmembrane helix</keyword>
<keyword evidence="1" id="KW-0472">Membrane</keyword>
<gene>
    <name evidence="2" type="ORF">O185_24395</name>
</gene>
<comment type="caution">
    <text evidence="2">The sequence shown here is derived from an EMBL/GenBank/DDBJ whole genome shotgun (WGS) entry which is preliminary data.</text>
</comment>
<dbReference type="PATRIC" id="fig|1389415.4.peg.4858"/>
<organism evidence="2 3">
    <name type="scientific">Photorhabdus temperata J3</name>
    <dbReference type="NCBI Taxonomy" id="1389415"/>
    <lineage>
        <taxon>Bacteria</taxon>
        <taxon>Pseudomonadati</taxon>
        <taxon>Pseudomonadota</taxon>
        <taxon>Gammaproteobacteria</taxon>
        <taxon>Enterobacterales</taxon>
        <taxon>Morganellaceae</taxon>
        <taxon>Photorhabdus</taxon>
    </lineage>
</organism>
<dbReference type="RefSeq" id="WP_023046448.1">
    <property type="nucleotide sequence ID" value="NZ_AXDT01000307.1"/>
</dbReference>
<reference evidence="2 3" key="1">
    <citation type="submission" date="2013-10" db="EMBL/GenBank/DDBJ databases">
        <title>Whole Genome Shotgun Sequence of Photorhabdus temperata J3.</title>
        <authorList>
            <person name="Park G.-S."/>
            <person name="Hong S.-J."/>
            <person name="Shin J.-H."/>
        </authorList>
    </citation>
    <scope>NUCLEOTIDE SEQUENCE [LARGE SCALE GENOMIC DNA]</scope>
    <source>
        <strain evidence="2 3">J3</strain>
    </source>
</reference>
<evidence type="ECO:0000313" key="3">
    <source>
        <dbReference type="Proteomes" id="UP000017133"/>
    </source>
</evidence>
<proteinExistence type="predicted"/>
<evidence type="ECO:0000256" key="1">
    <source>
        <dbReference type="SAM" id="Phobius"/>
    </source>
</evidence>
<sequence length="72" mass="8506">MSEQQVGLRLVLAIYLMIEMMGWVNKFFIISQIQMDRGGGMKKQALKKTVLRNKYLMWYDPTYFSRVLQGLV</sequence>
<protein>
    <submittedName>
        <fullName evidence="2">Uncharacterized protein</fullName>
    </submittedName>
</protein>